<dbReference type="FunFam" id="3.40.50.720:FF:000191">
    <property type="entry name" value="Methylglyoxal reductase (NADPH-dependent)"/>
    <property type="match status" value="1"/>
</dbReference>
<evidence type="ECO:0000256" key="2">
    <source>
        <dbReference type="ARBA" id="ARBA00023445"/>
    </source>
</evidence>
<name>A0A9P5HEH8_9HYPO</name>
<dbReference type="AlphaFoldDB" id="A0A9P5HEH8"/>
<dbReference type="GO" id="GO:0016616">
    <property type="term" value="F:oxidoreductase activity, acting on the CH-OH group of donors, NAD or NADP as acceptor"/>
    <property type="evidence" value="ECO:0007669"/>
    <property type="project" value="TreeGrafter"/>
</dbReference>
<dbReference type="PANTHER" id="PTHR10366:SF564">
    <property type="entry name" value="STEROL-4-ALPHA-CARBOXYLATE 3-DEHYDROGENASE, DECARBOXYLATING"/>
    <property type="match status" value="1"/>
</dbReference>
<dbReference type="EMBL" id="JAANBB010000014">
    <property type="protein sequence ID" value="KAF7556165.1"/>
    <property type="molecule type" value="Genomic_DNA"/>
</dbReference>
<evidence type="ECO:0000256" key="1">
    <source>
        <dbReference type="ARBA" id="ARBA00023002"/>
    </source>
</evidence>
<evidence type="ECO:0000259" key="3">
    <source>
        <dbReference type="Pfam" id="PF01370"/>
    </source>
</evidence>
<sequence length="339" mass="36966">MTKVLLTGGSGFIATHILRALLEAGHSVVTTVRSNDKAENIRKAYPNLGADRLDFAIVSDVARLDAFDDAVVSNPPFEAVIHTASPFHFNVTDIKKDLLDPAINGTTGILYAIKRNAPSVKRVVITSSFGSMMNVSQGLWPGHTYSEADWNPVTPEQALENPGFGYSASKTFAERAAWDFIENEAPEFTLSTILPPLVFGPAVQSLKSLNDLNTSNQFILSFTAGAAKDAIPPTKNPIFVDVRDVAFAHVAAMEKQEAGNKRFFVTAGHCSNRQIIDTIRKNFTEYHDMLPSESLEGGELPEAVYQIDNSRSIDILGVKYATLEKCIVDTVQSFKSVAQ</sequence>
<dbReference type="Gene3D" id="3.40.50.720">
    <property type="entry name" value="NAD(P)-binding Rossmann-like Domain"/>
    <property type="match status" value="1"/>
</dbReference>
<dbReference type="CDD" id="cd05227">
    <property type="entry name" value="AR_SDR_e"/>
    <property type="match status" value="1"/>
</dbReference>
<reference evidence="4" key="1">
    <citation type="submission" date="2020-03" db="EMBL/GenBank/DDBJ databases">
        <title>Draft Genome Sequence of Cylindrodendrum hubeiense.</title>
        <authorList>
            <person name="Buettner E."/>
            <person name="Kellner H."/>
        </authorList>
    </citation>
    <scope>NUCLEOTIDE SEQUENCE</scope>
    <source>
        <strain evidence="4">IHI 201604</strain>
    </source>
</reference>
<keyword evidence="5" id="KW-1185">Reference proteome</keyword>
<protein>
    <recommendedName>
        <fullName evidence="3">NAD-dependent epimerase/dehydratase domain-containing protein</fullName>
    </recommendedName>
</protein>
<dbReference type="SUPFAM" id="SSF51735">
    <property type="entry name" value="NAD(P)-binding Rossmann-fold domains"/>
    <property type="match status" value="1"/>
</dbReference>
<accession>A0A9P5HEH8</accession>
<dbReference type="PANTHER" id="PTHR10366">
    <property type="entry name" value="NAD DEPENDENT EPIMERASE/DEHYDRATASE"/>
    <property type="match status" value="1"/>
</dbReference>
<gene>
    <name evidence="4" type="ORF">G7Z17_g1611</name>
</gene>
<keyword evidence="1" id="KW-0560">Oxidoreductase</keyword>
<evidence type="ECO:0000313" key="5">
    <source>
        <dbReference type="Proteomes" id="UP000722485"/>
    </source>
</evidence>
<comment type="similarity">
    <text evidence="2">Belongs to the NAD(P)-dependent epimerase/dehydratase family. Dihydroflavonol-4-reductase subfamily.</text>
</comment>
<organism evidence="4 5">
    <name type="scientific">Cylindrodendrum hubeiense</name>
    <dbReference type="NCBI Taxonomy" id="595255"/>
    <lineage>
        <taxon>Eukaryota</taxon>
        <taxon>Fungi</taxon>
        <taxon>Dikarya</taxon>
        <taxon>Ascomycota</taxon>
        <taxon>Pezizomycotina</taxon>
        <taxon>Sordariomycetes</taxon>
        <taxon>Hypocreomycetidae</taxon>
        <taxon>Hypocreales</taxon>
        <taxon>Nectriaceae</taxon>
        <taxon>Cylindrodendrum</taxon>
    </lineage>
</organism>
<dbReference type="OrthoDB" id="2735536at2759"/>
<dbReference type="InterPro" id="IPR036291">
    <property type="entry name" value="NAD(P)-bd_dom_sf"/>
</dbReference>
<proteinExistence type="inferred from homology"/>
<dbReference type="Pfam" id="PF01370">
    <property type="entry name" value="Epimerase"/>
    <property type="match status" value="1"/>
</dbReference>
<dbReference type="InterPro" id="IPR001509">
    <property type="entry name" value="Epimerase_deHydtase"/>
</dbReference>
<feature type="domain" description="NAD-dependent epimerase/dehydratase" evidence="3">
    <location>
        <begin position="4"/>
        <end position="261"/>
    </location>
</feature>
<dbReference type="InterPro" id="IPR050425">
    <property type="entry name" value="NAD(P)_dehydrat-like"/>
</dbReference>
<comment type="caution">
    <text evidence="4">The sequence shown here is derived from an EMBL/GenBank/DDBJ whole genome shotgun (WGS) entry which is preliminary data.</text>
</comment>
<dbReference type="Proteomes" id="UP000722485">
    <property type="component" value="Unassembled WGS sequence"/>
</dbReference>
<evidence type="ECO:0000313" key="4">
    <source>
        <dbReference type="EMBL" id="KAF7556165.1"/>
    </source>
</evidence>